<dbReference type="AlphaFoldDB" id="A0AAN4QB85"/>
<accession>A0AAN4QB85</accession>
<reference evidence="1 2" key="1">
    <citation type="submission" date="2018-04" db="EMBL/GenBank/DDBJ databases">
        <title>Draft genome sequence of Pseudomonas syringae pv. actinidiae biovar 3 strains isolated from kiwifruit in Kagawa prefecture.</title>
        <authorList>
            <person name="Tabuchi M."/>
            <person name="Saito M."/>
            <person name="Fujiwara S."/>
            <person name="Sasa N."/>
            <person name="Akimitsu K."/>
            <person name="Gomi K."/>
            <person name="Konishi-Sugita S."/>
            <person name="Hamano K."/>
            <person name="Kataoka I."/>
        </authorList>
    </citation>
    <scope>NUCLEOTIDE SEQUENCE [LARGE SCALE GENOMIC DNA]</scope>
    <source>
        <strain evidence="1 2">MAFF212211</strain>
    </source>
</reference>
<name>A0AAN4QB85_PSESF</name>
<protein>
    <submittedName>
        <fullName evidence="1">Uncharacterized conserved protein YfaS</fullName>
    </submittedName>
</protein>
<evidence type="ECO:0000313" key="1">
    <source>
        <dbReference type="EMBL" id="GBH20194.1"/>
    </source>
</evidence>
<proteinExistence type="predicted"/>
<comment type="caution">
    <text evidence="1">The sequence shown here is derived from an EMBL/GenBank/DDBJ whole genome shotgun (WGS) entry which is preliminary data.</text>
</comment>
<organism evidence="1 2">
    <name type="scientific">Pseudomonas syringae pv. actinidiae</name>
    <dbReference type="NCBI Taxonomy" id="103796"/>
    <lineage>
        <taxon>Bacteria</taxon>
        <taxon>Pseudomonadati</taxon>
        <taxon>Pseudomonadota</taxon>
        <taxon>Gammaproteobacteria</taxon>
        <taxon>Pseudomonadales</taxon>
        <taxon>Pseudomonadaceae</taxon>
        <taxon>Pseudomonas</taxon>
        <taxon>Pseudomonas syringae</taxon>
    </lineage>
</organism>
<sequence>MQRRIIGDHTGPFANKRSVARFAPTAFGQNPKRTCVRLAQSVRNDSLPTSATIVRRSASACRSGRSASSCEAATNCWRHTGPFANKFAPFGQNPKRTCVRLAQSVRNDSLQTSATIVRRSASACRSGRSASSCDAERRDMRSDADLQRSEYPLFLKWPGSTRSDQTEGTRTGIKFAYATQITMESCITLHCSGIEPICRIN</sequence>
<dbReference type="EMBL" id="BGKA01000247">
    <property type="protein sequence ID" value="GBH20194.1"/>
    <property type="molecule type" value="Genomic_DNA"/>
</dbReference>
<gene>
    <name evidence="1" type="ORF">KPSA3_06218</name>
</gene>
<dbReference type="Proteomes" id="UP000248291">
    <property type="component" value="Unassembled WGS sequence"/>
</dbReference>
<evidence type="ECO:0000313" key="2">
    <source>
        <dbReference type="Proteomes" id="UP000248291"/>
    </source>
</evidence>